<dbReference type="GO" id="GO:0016491">
    <property type="term" value="F:oxidoreductase activity"/>
    <property type="evidence" value="ECO:0007669"/>
    <property type="project" value="UniProtKB-KW"/>
</dbReference>
<evidence type="ECO:0000256" key="1">
    <source>
        <dbReference type="ARBA" id="ARBA00005466"/>
    </source>
</evidence>
<organism evidence="4 5">
    <name type="scientific">Botrytis paeoniae</name>
    <dbReference type="NCBI Taxonomy" id="278948"/>
    <lineage>
        <taxon>Eukaryota</taxon>
        <taxon>Fungi</taxon>
        <taxon>Dikarya</taxon>
        <taxon>Ascomycota</taxon>
        <taxon>Pezizomycotina</taxon>
        <taxon>Leotiomycetes</taxon>
        <taxon>Helotiales</taxon>
        <taxon>Sclerotiniaceae</taxon>
        <taxon>Botrytis</taxon>
    </lineage>
</organism>
<dbReference type="Gene3D" id="3.30.465.10">
    <property type="match status" value="2"/>
</dbReference>
<dbReference type="Proteomes" id="UP000297910">
    <property type="component" value="Unassembled WGS sequence"/>
</dbReference>
<evidence type="ECO:0000259" key="3">
    <source>
        <dbReference type="PROSITE" id="PS51387"/>
    </source>
</evidence>
<dbReference type="InterPro" id="IPR036318">
    <property type="entry name" value="FAD-bd_PCMH-like_sf"/>
</dbReference>
<dbReference type="EMBL" id="PQXI01000449">
    <property type="protein sequence ID" value="TGO17094.1"/>
    <property type="molecule type" value="Genomic_DNA"/>
</dbReference>
<sequence length="578" mass="62871">MEISHRQVSHRFKPLLIIFIILISGPWLCASSILKSCRCFPGDLCWPSVSEWAAFNTSVNGRLISTIPIGSVCHESFRNQSTYNVSKCTDLQAAWIDPQTHADTSHSVMAPFWANHSCDPFYPTKSQCVVGTYVQYAVNASCTSDYQATLAFATKRNLRLVVRNTGHDYFGKSSGDGALAIWTHHIRDFKFLDYTSKGYTGKAMVIGAGLQVLEATTLAHTQGLTIVGGATASVGISGGYTQGGGHGPLLSKYGFSADQVLEWEVIALDGRHMRASPYRNQALYWALSGGGGGTYGLVLSMTVRAYLEEVTTAANLTFTNQGVSQDLFYSAVAAFHSILPALTDAGGVAIWTLQTTGFSLAPATGPGMTKEKMDEIFAPVLQALTDLQISYSYTSVEFPNFYESTIAMNNPSETSIFQIGSRLLPRSGLATNSSELIDALASICSYGAGISGLAFKAPSNSSFPNSVNPVLRSSMISFVVGTWWNRTNWEANLENQVLLTDTLLPLIEEFAPEGGSAYLNEGDFREKEWQRVFYGDNYKSLLSIKNEVDPKGLLWGRTAVGSESWAEDSNGRLCRVDI</sequence>
<dbReference type="SUPFAM" id="SSF56176">
    <property type="entry name" value="FAD-binding/transporter-associated domain-like"/>
    <property type="match status" value="1"/>
</dbReference>
<dbReference type="InterPro" id="IPR016169">
    <property type="entry name" value="FAD-bd_PCMH_sub2"/>
</dbReference>
<feature type="domain" description="FAD-binding PCMH-type" evidence="3">
    <location>
        <begin position="129"/>
        <end position="308"/>
    </location>
</feature>
<accession>A0A4Z1EXQ4</accession>
<dbReference type="Pfam" id="PF08031">
    <property type="entry name" value="BBE"/>
    <property type="match status" value="1"/>
</dbReference>
<dbReference type="InterPro" id="IPR050432">
    <property type="entry name" value="FAD-linked_Oxidoreductases_BP"/>
</dbReference>
<comment type="similarity">
    <text evidence="1">Belongs to the oxygen-dependent FAD-linked oxidoreductase family.</text>
</comment>
<dbReference type="AlphaFoldDB" id="A0A4Z1EXQ4"/>
<proteinExistence type="inferred from homology"/>
<gene>
    <name evidence="4" type="ORF">BPAE_0451g00010</name>
</gene>
<evidence type="ECO:0000313" key="4">
    <source>
        <dbReference type="EMBL" id="TGO17094.1"/>
    </source>
</evidence>
<name>A0A4Z1EXQ4_9HELO</name>
<keyword evidence="5" id="KW-1185">Reference proteome</keyword>
<reference evidence="4 5" key="1">
    <citation type="submission" date="2017-12" db="EMBL/GenBank/DDBJ databases">
        <title>Comparative genomics of Botrytis spp.</title>
        <authorList>
            <person name="Valero-Jimenez C.A."/>
            <person name="Tapia P."/>
            <person name="Veloso J."/>
            <person name="Silva-Moreno E."/>
            <person name="Staats M."/>
            <person name="Valdes J.H."/>
            <person name="Van Kan J.A.L."/>
        </authorList>
    </citation>
    <scope>NUCLEOTIDE SEQUENCE [LARGE SCALE GENOMIC DNA]</scope>
    <source>
        <strain evidence="4 5">Bp0003</strain>
    </source>
</reference>
<comment type="caution">
    <text evidence="4">The sequence shown here is derived from an EMBL/GenBank/DDBJ whole genome shotgun (WGS) entry which is preliminary data.</text>
</comment>
<dbReference type="PANTHER" id="PTHR13878">
    <property type="entry name" value="GULONOLACTONE OXIDASE"/>
    <property type="match status" value="1"/>
</dbReference>
<dbReference type="Pfam" id="PF01565">
    <property type="entry name" value="FAD_binding_4"/>
    <property type="match status" value="1"/>
</dbReference>
<protein>
    <recommendedName>
        <fullName evidence="3">FAD-binding PCMH-type domain-containing protein</fullName>
    </recommendedName>
</protein>
<evidence type="ECO:0000256" key="2">
    <source>
        <dbReference type="ARBA" id="ARBA00023002"/>
    </source>
</evidence>
<evidence type="ECO:0000313" key="5">
    <source>
        <dbReference type="Proteomes" id="UP000297910"/>
    </source>
</evidence>
<dbReference type="InterPro" id="IPR012951">
    <property type="entry name" value="BBE"/>
</dbReference>
<keyword evidence="2" id="KW-0560">Oxidoreductase</keyword>
<dbReference type="InterPro" id="IPR006094">
    <property type="entry name" value="Oxid_FAD_bind_N"/>
</dbReference>
<dbReference type="PROSITE" id="PS51387">
    <property type="entry name" value="FAD_PCMH"/>
    <property type="match status" value="1"/>
</dbReference>
<dbReference type="InterPro" id="IPR016166">
    <property type="entry name" value="FAD-bd_PCMH"/>
</dbReference>
<dbReference type="PANTHER" id="PTHR13878:SF91">
    <property type="entry name" value="FAD BINDING DOMAIN PROTEIN (AFU_ORTHOLOGUE AFUA_6G12070)-RELATED"/>
    <property type="match status" value="1"/>
</dbReference>
<dbReference type="GO" id="GO:0071949">
    <property type="term" value="F:FAD binding"/>
    <property type="evidence" value="ECO:0007669"/>
    <property type="project" value="InterPro"/>
</dbReference>